<feature type="region of interest" description="Disordered" evidence="1">
    <location>
        <begin position="1"/>
        <end position="25"/>
    </location>
</feature>
<proteinExistence type="predicted"/>
<evidence type="ECO:0000313" key="3">
    <source>
        <dbReference type="Proteomes" id="UP001311232"/>
    </source>
</evidence>
<feature type="compositionally biased region" description="Basic residues" evidence="1">
    <location>
        <begin position="14"/>
        <end position="25"/>
    </location>
</feature>
<keyword evidence="3" id="KW-1185">Reference proteome</keyword>
<evidence type="ECO:0000313" key="2">
    <source>
        <dbReference type="EMBL" id="KAK5612615.1"/>
    </source>
</evidence>
<accession>A0AAV9RU99</accession>
<organism evidence="2 3">
    <name type="scientific">Crenichthys baileyi</name>
    <name type="common">White River springfish</name>
    <dbReference type="NCBI Taxonomy" id="28760"/>
    <lineage>
        <taxon>Eukaryota</taxon>
        <taxon>Metazoa</taxon>
        <taxon>Chordata</taxon>
        <taxon>Craniata</taxon>
        <taxon>Vertebrata</taxon>
        <taxon>Euteleostomi</taxon>
        <taxon>Actinopterygii</taxon>
        <taxon>Neopterygii</taxon>
        <taxon>Teleostei</taxon>
        <taxon>Neoteleostei</taxon>
        <taxon>Acanthomorphata</taxon>
        <taxon>Ovalentaria</taxon>
        <taxon>Atherinomorphae</taxon>
        <taxon>Cyprinodontiformes</taxon>
        <taxon>Goodeidae</taxon>
        <taxon>Crenichthys</taxon>
    </lineage>
</organism>
<protein>
    <submittedName>
        <fullName evidence="2">Uncharacterized protein</fullName>
    </submittedName>
</protein>
<name>A0AAV9RU99_9TELE</name>
<dbReference type="AlphaFoldDB" id="A0AAV9RU99"/>
<gene>
    <name evidence="2" type="ORF">CRENBAI_010496</name>
</gene>
<sequence length="109" mass="12085">MSAGQSLFSQRNYKTTRRKRKKAGIRARLQTSDTASIAEGFCSPIRDSSTAIIIDQLYSSLSGCCDKSCLELYVSKTKELIVTFFSRQKELAVLTTTTNNGSSEETVEE</sequence>
<feature type="compositionally biased region" description="Polar residues" evidence="1">
    <location>
        <begin position="1"/>
        <end position="13"/>
    </location>
</feature>
<dbReference type="Proteomes" id="UP001311232">
    <property type="component" value="Unassembled WGS sequence"/>
</dbReference>
<reference evidence="2 3" key="1">
    <citation type="submission" date="2021-06" db="EMBL/GenBank/DDBJ databases">
        <authorList>
            <person name="Palmer J.M."/>
        </authorList>
    </citation>
    <scope>NUCLEOTIDE SEQUENCE [LARGE SCALE GENOMIC DNA]</scope>
    <source>
        <strain evidence="2 3">MEX-2019</strain>
        <tissue evidence="2">Muscle</tissue>
    </source>
</reference>
<dbReference type="EMBL" id="JAHHUM010001355">
    <property type="protein sequence ID" value="KAK5612615.1"/>
    <property type="molecule type" value="Genomic_DNA"/>
</dbReference>
<evidence type="ECO:0000256" key="1">
    <source>
        <dbReference type="SAM" id="MobiDB-lite"/>
    </source>
</evidence>
<comment type="caution">
    <text evidence="2">The sequence shown here is derived from an EMBL/GenBank/DDBJ whole genome shotgun (WGS) entry which is preliminary data.</text>
</comment>